<sequence length="92" mass="9411">MQEHDRNILWLILLGISIALGKLLSGSDPLSWRLVAGRSLLGAATTMIAGAAVMQIPDLPLIAILGIGSALGVGGAQVVEKIIVNWGSRGGG</sequence>
<organism evidence="2 3">
    <name type="scientific">Tahibacter soli</name>
    <dbReference type="NCBI Taxonomy" id="2983605"/>
    <lineage>
        <taxon>Bacteria</taxon>
        <taxon>Pseudomonadati</taxon>
        <taxon>Pseudomonadota</taxon>
        <taxon>Gammaproteobacteria</taxon>
        <taxon>Lysobacterales</taxon>
        <taxon>Rhodanobacteraceae</taxon>
        <taxon>Tahibacter</taxon>
    </lineage>
</organism>
<feature type="transmembrane region" description="Helical" evidence="1">
    <location>
        <begin position="61"/>
        <end position="79"/>
    </location>
</feature>
<name>A0A9X3YKJ5_9GAMM</name>
<feature type="transmembrane region" description="Helical" evidence="1">
    <location>
        <begin position="30"/>
        <end position="54"/>
    </location>
</feature>
<proteinExistence type="predicted"/>
<dbReference type="Pfam" id="PF04550">
    <property type="entry name" value="Phage_holin_3_2"/>
    <property type="match status" value="1"/>
</dbReference>
<reference evidence="2" key="1">
    <citation type="submission" date="2023-02" db="EMBL/GenBank/DDBJ databases">
        <title>Tahibacter soli sp. nov. isolated from soil.</title>
        <authorList>
            <person name="Baek J.H."/>
            <person name="Lee J.K."/>
            <person name="Choi D.G."/>
            <person name="Jeon C.O."/>
        </authorList>
    </citation>
    <scope>NUCLEOTIDE SEQUENCE</scope>
    <source>
        <strain evidence="2">BL</strain>
    </source>
</reference>
<dbReference type="InterPro" id="IPR007633">
    <property type="entry name" value="Phage_P2_Holin"/>
</dbReference>
<evidence type="ECO:0000313" key="3">
    <source>
        <dbReference type="Proteomes" id="UP001139971"/>
    </source>
</evidence>
<dbReference type="GO" id="GO:0044660">
    <property type="term" value="P:viral release via pore formation in host cell membrane"/>
    <property type="evidence" value="ECO:0007669"/>
    <property type="project" value="InterPro"/>
</dbReference>
<dbReference type="RefSeq" id="WP_263541615.1">
    <property type="nucleotide sequence ID" value="NZ_JAOVZO020000018.1"/>
</dbReference>
<evidence type="ECO:0000256" key="1">
    <source>
        <dbReference type="SAM" id="Phobius"/>
    </source>
</evidence>
<keyword evidence="1" id="KW-0472">Membrane</keyword>
<accession>A0A9X3YKJ5</accession>
<keyword evidence="1" id="KW-1133">Transmembrane helix</keyword>
<comment type="caution">
    <text evidence="2">The sequence shown here is derived from an EMBL/GenBank/DDBJ whole genome shotgun (WGS) entry which is preliminary data.</text>
</comment>
<dbReference type="AlphaFoldDB" id="A0A9X3YKJ5"/>
<keyword evidence="1" id="KW-0812">Transmembrane</keyword>
<feature type="transmembrane region" description="Helical" evidence="1">
    <location>
        <begin position="7"/>
        <end position="24"/>
    </location>
</feature>
<gene>
    <name evidence="2" type="ORF">OD750_015620</name>
</gene>
<protein>
    <submittedName>
        <fullName evidence="2">Phage holin family protein</fullName>
    </submittedName>
</protein>
<evidence type="ECO:0000313" key="2">
    <source>
        <dbReference type="EMBL" id="MDC8013972.1"/>
    </source>
</evidence>
<keyword evidence="3" id="KW-1185">Reference proteome</keyword>
<dbReference type="EMBL" id="JAOVZO020000018">
    <property type="protein sequence ID" value="MDC8013972.1"/>
    <property type="molecule type" value="Genomic_DNA"/>
</dbReference>
<dbReference type="Proteomes" id="UP001139971">
    <property type="component" value="Unassembled WGS sequence"/>
</dbReference>